<dbReference type="EMBL" id="LAZR01037009">
    <property type="protein sequence ID" value="KKL23342.1"/>
    <property type="molecule type" value="Genomic_DNA"/>
</dbReference>
<protein>
    <submittedName>
        <fullName evidence="1">Uncharacterized protein</fullName>
    </submittedName>
</protein>
<evidence type="ECO:0000313" key="1">
    <source>
        <dbReference type="EMBL" id="KKL23342.1"/>
    </source>
</evidence>
<proteinExistence type="predicted"/>
<accession>A0A0F9CAG5</accession>
<name>A0A0F9CAG5_9ZZZZ</name>
<comment type="caution">
    <text evidence="1">The sequence shown here is derived from an EMBL/GenBank/DDBJ whole genome shotgun (WGS) entry which is preliminary data.</text>
</comment>
<gene>
    <name evidence="1" type="ORF">LCGC14_2426320</name>
</gene>
<reference evidence="1" key="1">
    <citation type="journal article" date="2015" name="Nature">
        <title>Complex archaea that bridge the gap between prokaryotes and eukaryotes.</title>
        <authorList>
            <person name="Spang A."/>
            <person name="Saw J.H."/>
            <person name="Jorgensen S.L."/>
            <person name="Zaremba-Niedzwiedzka K."/>
            <person name="Martijn J."/>
            <person name="Lind A.E."/>
            <person name="van Eijk R."/>
            <person name="Schleper C."/>
            <person name="Guy L."/>
            <person name="Ettema T.J."/>
        </authorList>
    </citation>
    <scope>NUCLEOTIDE SEQUENCE</scope>
</reference>
<organism evidence="1">
    <name type="scientific">marine sediment metagenome</name>
    <dbReference type="NCBI Taxonomy" id="412755"/>
    <lineage>
        <taxon>unclassified sequences</taxon>
        <taxon>metagenomes</taxon>
        <taxon>ecological metagenomes</taxon>
    </lineage>
</organism>
<dbReference type="AlphaFoldDB" id="A0A0F9CAG5"/>
<sequence length="60" mass="7008">MMVFKYRCNPTKEQLEHILKAEEELAMAGITFDVSHAVDDNWLERHWSLDWSLKGAEVTS</sequence>